<accession>A0A4P6P9M4</accession>
<dbReference type="OrthoDB" id="4075615at2"/>
<dbReference type="KEGG" id="lsd:EMK97_15300"/>
<sequence length="335" mass="37408">MKDIIIDIKHQQSSHCETGVVSTLLRSKGLDISEPMAFGLSSAMTFVYLPMVKIGGLPLIAYRMPPKAIIKSVCKKLNIELETRKFSDQAKGMQALDDELAKGNLVGLQTSVYWLPYFPEDMRFHFNAHNLIVYGKTAQGNYLISDPVFEHVVECPAEDLQRARFAKGALAAKGLMYVVRNVPKQVDLTPHIYAAVNKTAKMMNGLLLPFFGNKGIRHLAKKINKLTKEKPKYQKLFLGNIVRMQEEIGTGGAGFRFMFASFLDEAAKLTGDKQLQAAAKQGTEVGDNWREFAMDAVLFCKKRKDLSLTQVSEKLISCADQEKSLREKLLSIKAA</sequence>
<evidence type="ECO:0000313" key="4">
    <source>
        <dbReference type="Proteomes" id="UP000290244"/>
    </source>
</evidence>
<evidence type="ECO:0000313" key="3">
    <source>
        <dbReference type="EMBL" id="QBG36989.1"/>
    </source>
</evidence>
<keyword evidence="4" id="KW-1185">Reference proteome</keyword>
<feature type="domain" description="DUF4872" evidence="2">
    <location>
        <begin position="158"/>
        <end position="329"/>
    </location>
</feature>
<proteinExistence type="predicted"/>
<evidence type="ECO:0000259" key="2">
    <source>
        <dbReference type="Pfam" id="PF16169"/>
    </source>
</evidence>
<evidence type="ECO:0000259" key="1">
    <source>
        <dbReference type="Pfam" id="PF14399"/>
    </source>
</evidence>
<dbReference type="Proteomes" id="UP000290244">
    <property type="component" value="Chromosome"/>
</dbReference>
<feature type="domain" description="Butirosin biosynthesis protein H N-terminal" evidence="1">
    <location>
        <begin position="15"/>
        <end position="147"/>
    </location>
</feature>
<dbReference type="EMBL" id="CP034759">
    <property type="protein sequence ID" value="QBG36989.1"/>
    <property type="molecule type" value="Genomic_DNA"/>
</dbReference>
<name>A0A4P6P9M4_9GAMM</name>
<reference evidence="3 4" key="1">
    <citation type="submission" date="2018-12" db="EMBL/GenBank/DDBJ databases">
        <title>Complete genome of Litorilituus sediminis.</title>
        <authorList>
            <person name="Liu A."/>
            <person name="Rong J."/>
        </authorList>
    </citation>
    <scope>NUCLEOTIDE SEQUENCE [LARGE SCALE GENOMIC DNA]</scope>
    <source>
        <strain evidence="3 4">JCM 17549</strain>
    </source>
</reference>
<dbReference type="Pfam" id="PF16169">
    <property type="entry name" value="DUF4872"/>
    <property type="match status" value="1"/>
</dbReference>
<protein>
    <submittedName>
        <fullName evidence="3">DUF4872 domain-containing protein</fullName>
    </submittedName>
</protein>
<dbReference type="InterPro" id="IPR026935">
    <property type="entry name" value="BtrH_N"/>
</dbReference>
<dbReference type="Pfam" id="PF14399">
    <property type="entry name" value="BtrH_N"/>
    <property type="match status" value="1"/>
</dbReference>
<organism evidence="3 4">
    <name type="scientific">Litorilituus sediminis</name>
    <dbReference type="NCBI Taxonomy" id="718192"/>
    <lineage>
        <taxon>Bacteria</taxon>
        <taxon>Pseudomonadati</taxon>
        <taxon>Pseudomonadota</taxon>
        <taxon>Gammaproteobacteria</taxon>
        <taxon>Alteromonadales</taxon>
        <taxon>Colwelliaceae</taxon>
        <taxon>Litorilituus</taxon>
    </lineage>
</organism>
<dbReference type="AlphaFoldDB" id="A0A4P6P9M4"/>
<dbReference type="RefSeq" id="WP_130603658.1">
    <property type="nucleotide sequence ID" value="NZ_CP034759.1"/>
</dbReference>
<dbReference type="InterPro" id="IPR032369">
    <property type="entry name" value="DUF4872"/>
</dbReference>
<gene>
    <name evidence="3" type="ORF">EMK97_15300</name>
</gene>